<keyword evidence="6 8" id="KW-0472">Membrane</keyword>
<sequence length="382" mass="42514">MSCGTRISALRAPFCLDLGGHASNFAVRRLAFVSSSTVQSRHRRQPWLIASAKSSSAPRRFYSSQSLAEAHKSETIPDQEEDNLIQTSLVSKKASVFAPEAANPPATTRPPPLMVPKQEDTADMGFFKKTFKTGMAYLKFYKNGIIQIYTNGRLLYPSTKSAAAAAAQNIVIPMPGTRSHLLLRQRFFHDVRRLPLFALIFIICGEVTPVIALALPKIVPLTCRIPKQVAGLWEKQEARRARSFAEYNNKLIDEKSANTDEVMYPTQHLGRSLGLASPFWDSIGWMPKFEGRVSSRLEFLVEDSRMLLQAGGVSALEGDEVPLACADRGIDVHGRSEEELRGVLTRWLHLTFGHNLGSVESAARMVSLMTRLEKDWPSEDEI</sequence>
<dbReference type="GO" id="GO:0043022">
    <property type="term" value="F:ribosome binding"/>
    <property type="evidence" value="ECO:0007669"/>
    <property type="project" value="InterPro"/>
</dbReference>
<keyword evidence="2 8" id="KW-0812">Transmembrane</keyword>
<feature type="domain" description="Letm1 RBD" evidence="9">
    <location>
        <begin position="209"/>
        <end position="382"/>
    </location>
</feature>
<dbReference type="InterPro" id="IPR033122">
    <property type="entry name" value="LETM1-like_RBD"/>
</dbReference>
<feature type="transmembrane region" description="Helical" evidence="8">
    <location>
        <begin position="194"/>
        <end position="215"/>
    </location>
</feature>
<evidence type="ECO:0000256" key="1">
    <source>
        <dbReference type="ARBA" id="ARBA00004434"/>
    </source>
</evidence>
<dbReference type="AlphaFoldDB" id="A0AAE0M6T9"/>
<evidence type="ECO:0000256" key="3">
    <source>
        <dbReference type="ARBA" id="ARBA00022792"/>
    </source>
</evidence>
<evidence type="ECO:0000256" key="6">
    <source>
        <dbReference type="ARBA" id="ARBA00023136"/>
    </source>
</evidence>
<evidence type="ECO:0000313" key="11">
    <source>
        <dbReference type="Proteomes" id="UP001283341"/>
    </source>
</evidence>
<organism evidence="10 11">
    <name type="scientific">Apodospora peruviana</name>
    <dbReference type="NCBI Taxonomy" id="516989"/>
    <lineage>
        <taxon>Eukaryota</taxon>
        <taxon>Fungi</taxon>
        <taxon>Dikarya</taxon>
        <taxon>Ascomycota</taxon>
        <taxon>Pezizomycotina</taxon>
        <taxon>Sordariomycetes</taxon>
        <taxon>Sordariomycetidae</taxon>
        <taxon>Sordariales</taxon>
        <taxon>Lasiosphaeriaceae</taxon>
        <taxon>Apodospora</taxon>
    </lineage>
</organism>
<name>A0AAE0M6T9_9PEZI</name>
<evidence type="ECO:0000256" key="4">
    <source>
        <dbReference type="ARBA" id="ARBA00022989"/>
    </source>
</evidence>
<dbReference type="PROSITE" id="PS51758">
    <property type="entry name" value="LETM1_RBD"/>
    <property type="match status" value="1"/>
</dbReference>
<dbReference type="Pfam" id="PF07766">
    <property type="entry name" value="LETM1_RBD"/>
    <property type="match status" value="1"/>
</dbReference>
<reference evidence="10" key="2">
    <citation type="submission" date="2023-06" db="EMBL/GenBank/DDBJ databases">
        <authorList>
            <consortium name="Lawrence Berkeley National Laboratory"/>
            <person name="Haridas S."/>
            <person name="Hensen N."/>
            <person name="Bonometti L."/>
            <person name="Westerberg I."/>
            <person name="Brannstrom I.O."/>
            <person name="Guillou S."/>
            <person name="Cros-Aarteil S."/>
            <person name="Calhoun S."/>
            <person name="Kuo A."/>
            <person name="Mondo S."/>
            <person name="Pangilinan J."/>
            <person name="Riley R."/>
            <person name="Labutti K."/>
            <person name="Andreopoulos B."/>
            <person name="Lipzen A."/>
            <person name="Chen C."/>
            <person name="Yanf M."/>
            <person name="Daum C."/>
            <person name="Ng V."/>
            <person name="Clum A."/>
            <person name="Steindorff A."/>
            <person name="Ohm R."/>
            <person name="Martin F."/>
            <person name="Silar P."/>
            <person name="Natvig D."/>
            <person name="Lalanne C."/>
            <person name="Gautier V."/>
            <person name="Ament-Velasquez S.L."/>
            <person name="Kruys A."/>
            <person name="Hutchinson M.I."/>
            <person name="Powell A.J."/>
            <person name="Barry K."/>
            <person name="Miller A.N."/>
            <person name="Grigoriev I.V."/>
            <person name="Debuchy R."/>
            <person name="Gladieux P."/>
            <person name="Thoren M.H."/>
            <person name="Johannesson H."/>
        </authorList>
    </citation>
    <scope>NUCLEOTIDE SEQUENCE</scope>
    <source>
        <strain evidence="10">CBS 118394</strain>
    </source>
</reference>
<keyword evidence="3" id="KW-0999">Mitochondrion inner membrane</keyword>
<evidence type="ECO:0000256" key="5">
    <source>
        <dbReference type="ARBA" id="ARBA00023128"/>
    </source>
</evidence>
<dbReference type="PANTHER" id="PTHR14009:SF6">
    <property type="entry name" value="LETM1 RBD DOMAIN-CONTAINING PROTEIN"/>
    <property type="match status" value="1"/>
</dbReference>
<keyword evidence="4 8" id="KW-1133">Transmembrane helix</keyword>
<evidence type="ECO:0000256" key="8">
    <source>
        <dbReference type="SAM" id="Phobius"/>
    </source>
</evidence>
<keyword evidence="11" id="KW-1185">Reference proteome</keyword>
<proteinExistence type="predicted"/>
<dbReference type="GO" id="GO:0005743">
    <property type="term" value="C:mitochondrial inner membrane"/>
    <property type="evidence" value="ECO:0007669"/>
    <property type="project" value="UniProtKB-SubCell"/>
</dbReference>
<evidence type="ECO:0000256" key="2">
    <source>
        <dbReference type="ARBA" id="ARBA00022692"/>
    </source>
</evidence>
<protein>
    <recommendedName>
        <fullName evidence="9">Letm1 RBD domain-containing protein</fullName>
    </recommendedName>
</protein>
<dbReference type="EMBL" id="JAUEDM010000003">
    <property type="protein sequence ID" value="KAK3321586.1"/>
    <property type="molecule type" value="Genomic_DNA"/>
</dbReference>
<dbReference type="PANTHER" id="PTHR14009">
    <property type="entry name" value="LEUCINE ZIPPER-EF-HAND CONTAINING TRANSMEMBRANE PROTEIN"/>
    <property type="match status" value="1"/>
</dbReference>
<dbReference type="InterPro" id="IPR044202">
    <property type="entry name" value="LETM1/MDM38-like"/>
</dbReference>
<dbReference type="Proteomes" id="UP001283341">
    <property type="component" value="Unassembled WGS sequence"/>
</dbReference>
<gene>
    <name evidence="10" type="ORF">B0H66DRAFT_552122</name>
</gene>
<dbReference type="GO" id="GO:0030003">
    <property type="term" value="P:intracellular monoatomic cation homeostasis"/>
    <property type="evidence" value="ECO:0007669"/>
    <property type="project" value="TreeGrafter"/>
</dbReference>
<keyword evidence="5 7" id="KW-0496">Mitochondrion</keyword>
<reference evidence="10" key="1">
    <citation type="journal article" date="2023" name="Mol. Phylogenet. Evol.">
        <title>Genome-scale phylogeny and comparative genomics of the fungal order Sordariales.</title>
        <authorList>
            <person name="Hensen N."/>
            <person name="Bonometti L."/>
            <person name="Westerberg I."/>
            <person name="Brannstrom I.O."/>
            <person name="Guillou S."/>
            <person name="Cros-Aarteil S."/>
            <person name="Calhoun S."/>
            <person name="Haridas S."/>
            <person name="Kuo A."/>
            <person name="Mondo S."/>
            <person name="Pangilinan J."/>
            <person name="Riley R."/>
            <person name="LaButti K."/>
            <person name="Andreopoulos B."/>
            <person name="Lipzen A."/>
            <person name="Chen C."/>
            <person name="Yan M."/>
            <person name="Daum C."/>
            <person name="Ng V."/>
            <person name="Clum A."/>
            <person name="Steindorff A."/>
            <person name="Ohm R.A."/>
            <person name="Martin F."/>
            <person name="Silar P."/>
            <person name="Natvig D.O."/>
            <person name="Lalanne C."/>
            <person name="Gautier V."/>
            <person name="Ament-Velasquez S.L."/>
            <person name="Kruys A."/>
            <person name="Hutchinson M.I."/>
            <person name="Powell A.J."/>
            <person name="Barry K."/>
            <person name="Miller A.N."/>
            <person name="Grigoriev I.V."/>
            <person name="Debuchy R."/>
            <person name="Gladieux P."/>
            <person name="Hiltunen Thoren M."/>
            <person name="Johannesson H."/>
        </authorList>
    </citation>
    <scope>NUCLEOTIDE SEQUENCE</scope>
    <source>
        <strain evidence="10">CBS 118394</strain>
    </source>
</reference>
<evidence type="ECO:0000313" key="10">
    <source>
        <dbReference type="EMBL" id="KAK3321586.1"/>
    </source>
</evidence>
<evidence type="ECO:0000259" key="9">
    <source>
        <dbReference type="PROSITE" id="PS51758"/>
    </source>
</evidence>
<accession>A0AAE0M6T9</accession>
<comment type="subcellular location">
    <subcellularLocation>
        <location evidence="1">Mitochondrion inner membrane</location>
        <topology evidence="1">Single-pass membrane protein</topology>
    </subcellularLocation>
</comment>
<comment type="caution">
    <text evidence="10">The sequence shown here is derived from an EMBL/GenBank/DDBJ whole genome shotgun (WGS) entry which is preliminary data.</text>
</comment>
<evidence type="ECO:0000256" key="7">
    <source>
        <dbReference type="PROSITE-ProRule" id="PRU01094"/>
    </source>
</evidence>